<dbReference type="PANTHER" id="PTHR31472:SF5">
    <property type="entry name" value="OS05G0244600 PROTEIN"/>
    <property type="match status" value="1"/>
</dbReference>
<evidence type="ECO:0000313" key="2">
    <source>
        <dbReference type="EMBL" id="CAJ1385256.1"/>
    </source>
</evidence>
<dbReference type="AlphaFoldDB" id="A0AA36IEH7"/>
<feature type="domain" description="Single-stranded DNA binding protein Ssb-like OB fold" evidence="1">
    <location>
        <begin position="34"/>
        <end position="118"/>
    </location>
</feature>
<dbReference type="Pfam" id="PF21473">
    <property type="entry name" value="OB_Ssb-like"/>
    <property type="match status" value="1"/>
</dbReference>
<gene>
    <name evidence="2" type="ORF">EVOR1521_LOCUS11893</name>
</gene>
<dbReference type="InterPro" id="IPR048970">
    <property type="entry name" value="OB_Ssb-like"/>
</dbReference>
<dbReference type="SUPFAM" id="SSF50249">
    <property type="entry name" value="Nucleic acid-binding proteins"/>
    <property type="match status" value="1"/>
</dbReference>
<dbReference type="PANTHER" id="PTHR31472">
    <property type="entry name" value="OS05G0244600 PROTEIN"/>
    <property type="match status" value="1"/>
</dbReference>
<dbReference type="Gene3D" id="2.40.50.140">
    <property type="entry name" value="Nucleic acid-binding proteins"/>
    <property type="match status" value="1"/>
</dbReference>
<accession>A0AA36IEH7</accession>
<dbReference type="EMBL" id="CAUJNA010001216">
    <property type="protein sequence ID" value="CAJ1385256.1"/>
    <property type="molecule type" value="Genomic_DNA"/>
</dbReference>
<evidence type="ECO:0000313" key="3">
    <source>
        <dbReference type="Proteomes" id="UP001178507"/>
    </source>
</evidence>
<comment type="caution">
    <text evidence="2">The sequence shown here is derived from an EMBL/GenBank/DDBJ whole genome shotgun (WGS) entry which is preliminary data.</text>
</comment>
<sequence length="139" mass="14695">MPTSACSEIGKAGRAGDEGVAEMAPANFVKVSALTPDSLNVDLVVKVLSCDAQLHCLSSGTQFACVTVGDETGFVLLRLDSQQARLCDPGTTLVLRAARAELFHGQLRLELGRWSRIARVSNAAFTPSDNDVSAVKYGL</sequence>
<proteinExistence type="predicted"/>
<dbReference type="Proteomes" id="UP001178507">
    <property type="component" value="Unassembled WGS sequence"/>
</dbReference>
<dbReference type="InterPro" id="IPR012340">
    <property type="entry name" value="NA-bd_OB-fold"/>
</dbReference>
<evidence type="ECO:0000259" key="1">
    <source>
        <dbReference type="Pfam" id="PF21473"/>
    </source>
</evidence>
<reference evidence="2" key="1">
    <citation type="submission" date="2023-08" db="EMBL/GenBank/DDBJ databases">
        <authorList>
            <person name="Chen Y."/>
            <person name="Shah S."/>
            <person name="Dougan E. K."/>
            <person name="Thang M."/>
            <person name="Chan C."/>
        </authorList>
    </citation>
    <scope>NUCLEOTIDE SEQUENCE</scope>
</reference>
<protein>
    <recommendedName>
        <fullName evidence="1">Single-stranded DNA binding protein Ssb-like OB fold domain-containing protein</fullName>
    </recommendedName>
</protein>
<keyword evidence="3" id="KW-1185">Reference proteome</keyword>
<name>A0AA36IEH7_9DINO</name>
<organism evidence="2 3">
    <name type="scientific">Effrenium voratum</name>
    <dbReference type="NCBI Taxonomy" id="2562239"/>
    <lineage>
        <taxon>Eukaryota</taxon>
        <taxon>Sar</taxon>
        <taxon>Alveolata</taxon>
        <taxon>Dinophyceae</taxon>
        <taxon>Suessiales</taxon>
        <taxon>Symbiodiniaceae</taxon>
        <taxon>Effrenium</taxon>
    </lineage>
</organism>